<dbReference type="Gene3D" id="1.25.40.10">
    <property type="entry name" value="Tetratricopeptide repeat domain"/>
    <property type="match status" value="1"/>
</dbReference>
<evidence type="ECO:0000256" key="2">
    <source>
        <dbReference type="ARBA" id="ARBA00004613"/>
    </source>
</evidence>
<dbReference type="EC" id="3.5.2.6" evidence="4"/>
<dbReference type="SUPFAM" id="SSF81901">
    <property type="entry name" value="HCP-like"/>
    <property type="match status" value="1"/>
</dbReference>
<dbReference type="PANTHER" id="PTHR13891">
    <property type="entry name" value="CYTOCHROME C OXIDASE ASSEMBLY FACTOR 7"/>
    <property type="match status" value="1"/>
</dbReference>
<evidence type="ECO:0000256" key="10">
    <source>
        <dbReference type="ARBA" id="ARBA00023251"/>
    </source>
</evidence>
<reference evidence="12 13" key="1">
    <citation type="submission" date="2020-10" db="EMBL/GenBank/DDBJ databases">
        <title>Campylobacter and Helicobacter PacBio genomes.</title>
        <authorList>
            <person name="Lane C."/>
        </authorList>
    </citation>
    <scope>NUCLEOTIDE SEQUENCE [LARGE SCALE GENOMIC DNA]</scope>
    <source>
        <strain evidence="12 13">2016D-0077</strain>
    </source>
</reference>
<evidence type="ECO:0000256" key="7">
    <source>
        <dbReference type="ARBA" id="ARBA00022801"/>
    </source>
</evidence>
<keyword evidence="5" id="KW-0964">Secreted</keyword>
<sequence>MKKLLLLVIPFWLLAFSGMTQGDKSVLQSDKFRQFDQNCTAGDSWSCSEVGMTYYKIDDINKSLEYFEKACDLKWGVGCELKAYMFLTQKRYDEAFPIFTKACDNNSSYSCLNLAVMYDYGQGVEANKTKADSLYLHACKIGDIEACYMLNLR</sequence>
<evidence type="ECO:0000313" key="12">
    <source>
        <dbReference type="EMBL" id="QOQ87917.1"/>
    </source>
</evidence>
<keyword evidence="8" id="KW-0802">TPR repeat</keyword>
<dbReference type="InterPro" id="IPR019734">
    <property type="entry name" value="TPR_rpt"/>
</dbReference>
<dbReference type="OrthoDB" id="9772133at2"/>
<dbReference type="GO" id="GO:0005576">
    <property type="term" value="C:extracellular region"/>
    <property type="evidence" value="ECO:0007669"/>
    <property type="project" value="UniProtKB-SubCell"/>
</dbReference>
<keyword evidence="6" id="KW-0677">Repeat</keyword>
<dbReference type="RefSeq" id="WP_025802139.1">
    <property type="nucleotide sequence ID" value="NZ_CP053842.1"/>
</dbReference>
<dbReference type="GO" id="GO:0008800">
    <property type="term" value="F:beta-lactamase activity"/>
    <property type="evidence" value="ECO:0007669"/>
    <property type="project" value="UniProtKB-EC"/>
</dbReference>
<evidence type="ECO:0000256" key="1">
    <source>
        <dbReference type="ARBA" id="ARBA00001526"/>
    </source>
</evidence>
<name>A0A7M1LH53_9BACT</name>
<proteinExistence type="inferred from homology"/>
<evidence type="ECO:0000256" key="11">
    <source>
        <dbReference type="SAM" id="SignalP"/>
    </source>
</evidence>
<keyword evidence="7" id="KW-0378">Hydrolase</keyword>
<feature type="signal peptide" evidence="11">
    <location>
        <begin position="1"/>
        <end position="22"/>
    </location>
</feature>
<evidence type="ECO:0000313" key="13">
    <source>
        <dbReference type="Proteomes" id="UP000594749"/>
    </source>
</evidence>
<keyword evidence="10" id="KW-0046">Antibiotic resistance</keyword>
<dbReference type="PANTHER" id="PTHR13891:SF1">
    <property type="entry name" value="CYTOCHROME C OXIDASE ASSEMBLY FACTOR 7"/>
    <property type="match status" value="1"/>
</dbReference>
<accession>A0A7M1LH53</accession>
<gene>
    <name evidence="12" type="ORF">IMC76_03715</name>
</gene>
<dbReference type="SMART" id="SM00671">
    <property type="entry name" value="SEL1"/>
    <property type="match status" value="3"/>
</dbReference>
<dbReference type="InterPro" id="IPR006597">
    <property type="entry name" value="Sel1-like"/>
</dbReference>
<keyword evidence="11" id="KW-0732">Signal</keyword>
<dbReference type="InterPro" id="IPR040239">
    <property type="entry name" value="HcpB-like"/>
</dbReference>
<comment type="similarity">
    <text evidence="3">Belongs to the hcp beta-lactamase family.</text>
</comment>
<keyword evidence="13" id="KW-1185">Reference proteome</keyword>
<evidence type="ECO:0000256" key="9">
    <source>
        <dbReference type="ARBA" id="ARBA00023157"/>
    </source>
</evidence>
<dbReference type="Pfam" id="PF08238">
    <property type="entry name" value="Sel1"/>
    <property type="match status" value="1"/>
</dbReference>
<evidence type="ECO:0000256" key="6">
    <source>
        <dbReference type="ARBA" id="ARBA00022737"/>
    </source>
</evidence>
<protein>
    <recommendedName>
        <fullName evidence="4">beta-lactamase</fullName>
        <ecNumber evidence="4">3.5.2.6</ecNumber>
    </recommendedName>
</protein>
<evidence type="ECO:0000256" key="8">
    <source>
        <dbReference type="ARBA" id="ARBA00022803"/>
    </source>
</evidence>
<evidence type="ECO:0000256" key="5">
    <source>
        <dbReference type="ARBA" id="ARBA00022525"/>
    </source>
</evidence>
<dbReference type="Pfam" id="PF13181">
    <property type="entry name" value="TPR_8"/>
    <property type="match status" value="1"/>
</dbReference>
<comment type="subcellular location">
    <subcellularLocation>
        <location evidence="2">Secreted</location>
    </subcellularLocation>
</comment>
<evidence type="ECO:0000256" key="4">
    <source>
        <dbReference type="ARBA" id="ARBA00012865"/>
    </source>
</evidence>
<keyword evidence="9" id="KW-1015">Disulfide bond</keyword>
<dbReference type="AlphaFoldDB" id="A0A7M1LH53"/>
<evidence type="ECO:0000256" key="3">
    <source>
        <dbReference type="ARBA" id="ARBA00008486"/>
    </source>
</evidence>
<dbReference type="InterPro" id="IPR011990">
    <property type="entry name" value="TPR-like_helical_dom_sf"/>
</dbReference>
<dbReference type="EMBL" id="CP063078">
    <property type="protein sequence ID" value="QOQ87917.1"/>
    <property type="molecule type" value="Genomic_DNA"/>
</dbReference>
<dbReference type="GO" id="GO:0046677">
    <property type="term" value="P:response to antibiotic"/>
    <property type="evidence" value="ECO:0007669"/>
    <property type="project" value="UniProtKB-KW"/>
</dbReference>
<organism evidence="12 13">
    <name type="scientific">Campylobacter corcagiensis</name>
    <dbReference type="NCBI Taxonomy" id="1448857"/>
    <lineage>
        <taxon>Bacteria</taxon>
        <taxon>Pseudomonadati</taxon>
        <taxon>Campylobacterota</taxon>
        <taxon>Epsilonproteobacteria</taxon>
        <taxon>Campylobacterales</taxon>
        <taxon>Campylobacteraceae</taxon>
        <taxon>Campylobacter</taxon>
    </lineage>
</organism>
<comment type="catalytic activity">
    <reaction evidence="1">
        <text>a beta-lactam + H2O = a substituted beta-amino acid</text>
        <dbReference type="Rhea" id="RHEA:20401"/>
        <dbReference type="ChEBI" id="CHEBI:15377"/>
        <dbReference type="ChEBI" id="CHEBI:35627"/>
        <dbReference type="ChEBI" id="CHEBI:140347"/>
        <dbReference type="EC" id="3.5.2.6"/>
    </reaction>
</comment>
<feature type="chain" id="PRO_5039907769" description="beta-lactamase" evidence="11">
    <location>
        <begin position="23"/>
        <end position="153"/>
    </location>
</feature>
<dbReference type="Proteomes" id="UP000594749">
    <property type="component" value="Chromosome"/>
</dbReference>